<dbReference type="InterPro" id="IPR018476">
    <property type="entry name" value="GlyceroP-diester-Pdiesterase_M"/>
</dbReference>
<dbReference type="GO" id="GO:0008081">
    <property type="term" value="F:phosphoric diester hydrolase activity"/>
    <property type="evidence" value="ECO:0007669"/>
    <property type="project" value="InterPro"/>
</dbReference>
<name>A0A412G2X6_9FIRM</name>
<feature type="transmembrane region" description="Helical" evidence="1">
    <location>
        <begin position="336"/>
        <end position="354"/>
    </location>
</feature>
<dbReference type="InterPro" id="IPR017946">
    <property type="entry name" value="PLC-like_Pdiesterase_TIM-brl"/>
</dbReference>
<feature type="transmembrane region" description="Helical" evidence="1">
    <location>
        <begin position="360"/>
        <end position="379"/>
    </location>
</feature>
<feature type="transmembrane region" description="Helical" evidence="1">
    <location>
        <begin position="160"/>
        <end position="185"/>
    </location>
</feature>
<protein>
    <recommendedName>
        <fullName evidence="2">GP-PDE domain-containing protein</fullName>
    </recommendedName>
</protein>
<dbReference type="Gene3D" id="3.20.20.190">
    <property type="entry name" value="Phosphatidylinositol (PI) phosphodiesterase"/>
    <property type="match status" value="1"/>
</dbReference>
<accession>A0A412G2X6</accession>
<dbReference type="PANTHER" id="PTHR46211:SF8">
    <property type="entry name" value="PHOSPHODIESTERASE"/>
    <property type="match status" value="1"/>
</dbReference>
<keyword evidence="1" id="KW-1133">Transmembrane helix</keyword>
<evidence type="ECO:0000259" key="2">
    <source>
        <dbReference type="PROSITE" id="PS51704"/>
    </source>
</evidence>
<feature type="domain" description="GP-PDE" evidence="2">
    <location>
        <begin position="438"/>
        <end position="673"/>
    </location>
</feature>
<dbReference type="SUPFAM" id="SSF51695">
    <property type="entry name" value="PLC-like phosphodiesterases"/>
    <property type="match status" value="1"/>
</dbReference>
<dbReference type="GeneID" id="83015391"/>
<sequence length="699" mass="80933">MREKGKWLGKLIQFEILYRVCLYLFVNPLLSQLLRLYLNRARSGMTFNSDIVMRFLSLPGIFLALFYMLAGTGLIVFEFSVILHLIDKGQRGEPLSIREACRQALFSLKGIRNLQLPFCTLYFALFLPAAHLVYINALIPRLRVPEFVIGELRLTVSGRLLISAFWLGLYGLAIFLLFVPLLMIFRRMKLSQAIKQNLRLWKQLSVKEQGRLALGCGFWFLAEFLVVDFLPKALLINSDFNRYFLKNLILSPTFRHYLMQSLLIQLAFFLMSLGFLYFLVRLIRTHGVVMMEEEPESEEAERLNEAVSRVRGATAAGVRKIQSWEGLHRWISRHPWISGLTLIILLCFGISEIFPDFITLLLPVILIVSALYFLGAIVTKLRPQTSGKLNWVYVRLHGWLSGRRVYQRHPWMVRVLLTLMVMYCADLYLRPLSREHQPWAIGHRGSAYAVENTIEAVRQAAIAHADYAEIDVQLSADGIPMVYHDPTLTRLTGVNKKVEDLTAEQLQSLTLSSEGQYVKGKIPTLKQLIQTMKTWEGETGLLIELKLVNGNQTELAEKVIEVVESEDFAARSIFMSLDYEAVQILQRQRPQWWIGYCVYGTAGEMDYRIWNWNIDFLAVEESQISVSFLEQAGRAWMPVYVWTVDDYNKMSNYLDMGVSGLITNYPDLAREEIDDYRQRYPQYYQYQGKGYPIYEWETE</sequence>
<keyword evidence="4" id="KW-1185">Reference proteome</keyword>
<dbReference type="EMBL" id="QRUP01000008">
    <property type="protein sequence ID" value="RGR74757.1"/>
    <property type="molecule type" value="Genomic_DNA"/>
</dbReference>
<evidence type="ECO:0000256" key="1">
    <source>
        <dbReference type="SAM" id="Phobius"/>
    </source>
</evidence>
<dbReference type="GO" id="GO:0006629">
    <property type="term" value="P:lipid metabolic process"/>
    <property type="evidence" value="ECO:0007669"/>
    <property type="project" value="InterPro"/>
</dbReference>
<dbReference type="InterPro" id="IPR030395">
    <property type="entry name" value="GP_PDE_dom"/>
</dbReference>
<dbReference type="RefSeq" id="WP_117894837.1">
    <property type="nucleotide sequence ID" value="NZ_CABJCV010000008.1"/>
</dbReference>
<dbReference type="CDD" id="cd08579">
    <property type="entry name" value="GDPD_memb_like"/>
    <property type="match status" value="1"/>
</dbReference>
<feature type="transmembrane region" description="Helical" evidence="1">
    <location>
        <begin position="212"/>
        <end position="237"/>
    </location>
</feature>
<dbReference type="PROSITE" id="PS50007">
    <property type="entry name" value="PIPLC_X_DOMAIN"/>
    <property type="match status" value="1"/>
</dbReference>
<dbReference type="AlphaFoldDB" id="A0A412G2X6"/>
<keyword evidence="1" id="KW-0812">Transmembrane</keyword>
<dbReference type="PANTHER" id="PTHR46211">
    <property type="entry name" value="GLYCEROPHOSPHORYL DIESTER PHOSPHODIESTERASE"/>
    <property type="match status" value="1"/>
</dbReference>
<feature type="transmembrane region" description="Helical" evidence="1">
    <location>
        <begin position="20"/>
        <end position="38"/>
    </location>
</feature>
<dbReference type="Pfam" id="PF10110">
    <property type="entry name" value="GPDPase_memb"/>
    <property type="match status" value="1"/>
</dbReference>
<evidence type="ECO:0000313" key="3">
    <source>
        <dbReference type="EMBL" id="RGR74757.1"/>
    </source>
</evidence>
<proteinExistence type="predicted"/>
<feature type="transmembrane region" description="Helical" evidence="1">
    <location>
        <begin position="119"/>
        <end position="140"/>
    </location>
</feature>
<feature type="transmembrane region" description="Helical" evidence="1">
    <location>
        <begin position="58"/>
        <end position="86"/>
    </location>
</feature>
<dbReference type="Proteomes" id="UP000284178">
    <property type="component" value="Unassembled WGS sequence"/>
</dbReference>
<reference evidence="3 4" key="1">
    <citation type="submission" date="2018-08" db="EMBL/GenBank/DDBJ databases">
        <title>A genome reference for cultivated species of the human gut microbiota.</title>
        <authorList>
            <person name="Zou Y."/>
            <person name="Xue W."/>
            <person name="Luo G."/>
        </authorList>
    </citation>
    <scope>NUCLEOTIDE SEQUENCE [LARGE SCALE GENOMIC DNA]</scope>
    <source>
        <strain evidence="3 4">AF24-29</strain>
    </source>
</reference>
<dbReference type="Pfam" id="PF03009">
    <property type="entry name" value="GDPD"/>
    <property type="match status" value="1"/>
</dbReference>
<gene>
    <name evidence="3" type="ORF">DWY25_08235</name>
</gene>
<comment type="caution">
    <text evidence="3">The sequence shown here is derived from an EMBL/GenBank/DDBJ whole genome shotgun (WGS) entry which is preliminary data.</text>
</comment>
<keyword evidence="1" id="KW-0472">Membrane</keyword>
<dbReference type="PROSITE" id="PS51704">
    <property type="entry name" value="GP_PDE"/>
    <property type="match status" value="1"/>
</dbReference>
<feature type="transmembrane region" description="Helical" evidence="1">
    <location>
        <begin position="257"/>
        <end position="280"/>
    </location>
</feature>
<feature type="transmembrane region" description="Helical" evidence="1">
    <location>
        <begin position="411"/>
        <end position="429"/>
    </location>
</feature>
<organism evidence="3 4">
    <name type="scientific">Holdemania filiformis</name>
    <dbReference type="NCBI Taxonomy" id="61171"/>
    <lineage>
        <taxon>Bacteria</taxon>
        <taxon>Bacillati</taxon>
        <taxon>Bacillota</taxon>
        <taxon>Erysipelotrichia</taxon>
        <taxon>Erysipelotrichales</taxon>
        <taxon>Erysipelotrichaceae</taxon>
        <taxon>Holdemania</taxon>
    </lineage>
</organism>
<evidence type="ECO:0000313" key="4">
    <source>
        <dbReference type="Proteomes" id="UP000284178"/>
    </source>
</evidence>